<protein>
    <recommendedName>
        <fullName evidence="1">DUF218 domain-containing protein</fullName>
    </recommendedName>
</protein>
<evidence type="ECO:0000313" key="3">
    <source>
        <dbReference type="Proteomes" id="UP001220064"/>
    </source>
</evidence>
<organism evidence="2 3">
    <name type="scientific">Corynebacterium massiliense DSM 45435</name>
    <dbReference type="NCBI Taxonomy" id="1121364"/>
    <lineage>
        <taxon>Bacteria</taxon>
        <taxon>Bacillati</taxon>
        <taxon>Actinomycetota</taxon>
        <taxon>Actinomycetes</taxon>
        <taxon>Mycobacteriales</taxon>
        <taxon>Corynebacteriaceae</taxon>
        <taxon>Corynebacterium</taxon>
    </lineage>
</organism>
<dbReference type="Proteomes" id="UP001220064">
    <property type="component" value="Chromosome"/>
</dbReference>
<evidence type="ECO:0000313" key="2">
    <source>
        <dbReference type="EMBL" id="WCZ32946.1"/>
    </source>
</evidence>
<name>A0ABY7U8B7_9CORY</name>
<accession>A0ABY7U8B7</accession>
<proteinExistence type="predicted"/>
<feature type="domain" description="DUF218" evidence="1">
    <location>
        <begin position="12"/>
        <end position="144"/>
    </location>
</feature>
<dbReference type="InterPro" id="IPR051599">
    <property type="entry name" value="Cell_Envelope_Assoc"/>
</dbReference>
<dbReference type="InterPro" id="IPR003848">
    <property type="entry name" value="DUF218"/>
</dbReference>
<dbReference type="PANTHER" id="PTHR30336:SF20">
    <property type="entry name" value="DUF218 DOMAIN-CONTAINING PROTEIN"/>
    <property type="match status" value="1"/>
</dbReference>
<reference evidence="2 3" key="1">
    <citation type="submission" date="2020-10" db="EMBL/GenBank/DDBJ databases">
        <title>Complete genome sequence of Corynebacterium massiliense DSM 45435, type strain of Corynebacterium massiliense.</title>
        <authorList>
            <person name="Busche T."/>
            <person name="Kalinowski J."/>
            <person name="Ruckert C."/>
        </authorList>
    </citation>
    <scope>NUCLEOTIDE SEQUENCE [LARGE SCALE GENOMIC DNA]</scope>
    <source>
        <strain evidence="2 3">DSM 45435</strain>
    </source>
</reference>
<evidence type="ECO:0000259" key="1">
    <source>
        <dbReference type="Pfam" id="PF02698"/>
    </source>
</evidence>
<dbReference type="CDD" id="cd06259">
    <property type="entry name" value="YdcF-like"/>
    <property type="match status" value="1"/>
</dbReference>
<sequence>MHKAHSVIRPRAIVVLGAAQYDGVPSRALRARLDHAVTLSQRYPDAEVITVGAKLPGDRFTEAEVGERYLRDHGVPAARITALHDGWDTSGSLDAVAAHLGPARSRLVLVVTDPLHTVRVEFLARLRLVDLPVVQASGAPGCPQRFPHANWWRAAAHEAGGLAVLAVEAIAGKRASHVLRCGLHRIEAWMRPTRKAHHAEIQRQRRAQES</sequence>
<dbReference type="EMBL" id="CP063189">
    <property type="protein sequence ID" value="WCZ32946.1"/>
    <property type="molecule type" value="Genomic_DNA"/>
</dbReference>
<keyword evidence="3" id="KW-1185">Reference proteome</keyword>
<dbReference type="PANTHER" id="PTHR30336">
    <property type="entry name" value="INNER MEMBRANE PROTEIN, PROBABLE PERMEASE"/>
    <property type="match status" value="1"/>
</dbReference>
<dbReference type="RefSeq" id="WP_022863288.1">
    <property type="nucleotide sequence ID" value="NZ_ATVG01000008.1"/>
</dbReference>
<dbReference type="Pfam" id="PF02698">
    <property type="entry name" value="DUF218"/>
    <property type="match status" value="1"/>
</dbReference>
<gene>
    <name evidence="2" type="ORF">CMASS_07580</name>
</gene>